<dbReference type="EMBL" id="ARXS01000017">
    <property type="protein sequence ID" value="MCU5783575.1"/>
    <property type="molecule type" value="Genomic_DNA"/>
</dbReference>
<dbReference type="PANTHER" id="PTHR45436:SF5">
    <property type="entry name" value="SENSOR HISTIDINE KINASE TRCS"/>
    <property type="match status" value="1"/>
</dbReference>
<dbReference type="PROSITE" id="PS50885">
    <property type="entry name" value="HAMP"/>
    <property type="match status" value="1"/>
</dbReference>
<dbReference type="PRINTS" id="PR00344">
    <property type="entry name" value="BCTRLSENSOR"/>
</dbReference>
<keyword evidence="4" id="KW-0597">Phosphoprotein</keyword>
<dbReference type="SMART" id="SM00387">
    <property type="entry name" value="HATPase_c"/>
    <property type="match status" value="1"/>
</dbReference>
<protein>
    <recommendedName>
        <fullName evidence="3">histidine kinase</fullName>
        <ecNumber evidence="3">2.7.13.3</ecNumber>
    </recommendedName>
</protein>
<dbReference type="SUPFAM" id="SSF47384">
    <property type="entry name" value="Homodimeric domain of signal transducing histidine kinase"/>
    <property type="match status" value="1"/>
</dbReference>
<feature type="domain" description="Histidine kinase" evidence="12">
    <location>
        <begin position="236"/>
        <end position="439"/>
    </location>
</feature>
<reference evidence="14" key="1">
    <citation type="submission" date="2012-09" db="EMBL/GenBank/DDBJ databases">
        <title>Genome Sequence of alkane-degrading Bacterium Alcanivorax balearicus MACL04.</title>
        <authorList>
            <person name="Lai Q."/>
            <person name="Shao Z."/>
        </authorList>
    </citation>
    <scope>NUCLEOTIDE SEQUENCE</scope>
    <source>
        <strain evidence="14">MACL04</strain>
    </source>
</reference>
<keyword evidence="10 11" id="KW-0472">Membrane</keyword>
<evidence type="ECO:0000313" key="14">
    <source>
        <dbReference type="EMBL" id="MCU5783575.1"/>
    </source>
</evidence>
<keyword evidence="9" id="KW-0902">Two-component regulatory system</keyword>
<dbReference type="Gene3D" id="3.30.565.10">
    <property type="entry name" value="Histidine kinase-like ATPase, C-terminal domain"/>
    <property type="match status" value="1"/>
</dbReference>
<proteinExistence type="predicted"/>
<dbReference type="Pfam" id="PF02518">
    <property type="entry name" value="HATPase_c"/>
    <property type="match status" value="1"/>
</dbReference>
<comment type="catalytic activity">
    <reaction evidence="1">
        <text>ATP + protein L-histidine = ADP + protein N-phospho-L-histidine.</text>
        <dbReference type="EC" id="2.7.13.3"/>
    </reaction>
</comment>
<dbReference type="PANTHER" id="PTHR45436">
    <property type="entry name" value="SENSOR HISTIDINE KINASE YKOH"/>
    <property type="match status" value="1"/>
</dbReference>
<evidence type="ECO:0000256" key="6">
    <source>
        <dbReference type="ARBA" id="ARBA00022692"/>
    </source>
</evidence>
<dbReference type="Gene3D" id="1.10.287.130">
    <property type="match status" value="1"/>
</dbReference>
<evidence type="ECO:0000256" key="10">
    <source>
        <dbReference type="ARBA" id="ARBA00023136"/>
    </source>
</evidence>
<dbReference type="Proteomes" id="UP001064106">
    <property type="component" value="Unassembled WGS sequence"/>
</dbReference>
<sequence length="440" mass="49596">MTSIAGRLGVSLFASLLLAGILVGQGALWWLDQRQRQVMTANLRDEAVSVLAAISQGPSGLQLEQPMLDPAYRQPFSGRYFMVSFDDHIWRSRSLWDQRMADTESRGLDNELVPGPDGQQLLRYRGDYEIYGRKLAIVVAQDYTPQLENFRNTRSVSLLVWVLILSGLAAAQLWLIRRGLRPLNEARRQIEQLRDGERTELDCDVPTELRPLVQEVNRLLGHTDQQLRRSRHAIGDLGHALKTPLAVLRNRCDENLQRDHPDLYRLLDEQLAQVEDTVRRALNRARVAAGATPGTLFHPDQDLVALRDTMIQVYGNRCRIELIGTELPPQPVERDDMLEVLGNLMDNACKWAGGRVSVRLWREPEALWLSVEDDGPGIEPARRDQVIRRGERLDQRVAGHGLGLAIVSDTAEAYGGELTLGHSEALGGLMARVCWPLTRR</sequence>
<dbReference type="InterPro" id="IPR036890">
    <property type="entry name" value="HATPase_C_sf"/>
</dbReference>
<dbReference type="InterPro" id="IPR050428">
    <property type="entry name" value="TCS_sensor_his_kinase"/>
</dbReference>
<dbReference type="PROSITE" id="PS50109">
    <property type="entry name" value="HIS_KIN"/>
    <property type="match status" value="1"/>
</dbReference>
<dbReference type="InterPro" id="IPR003594">
    <property type="entry name" value="HATPase_dom"/>
</dbReference>
<dbReference type="InterPro" id="IPR004358">
    <property type="entry name" value="Sig_transdc_His_kin-like_C"/>
</dbReference>
<feature type="domain" description="HAMP" evidence="13">
    <location>
        <begin position="177"/>
        <end position="228"/>
    </location>
</feature>
<dbReference type="InterPro" id="IPR005467">
    <property type="entry name" value="His_kinase_dom"/>
</dbReference>
<organism evidence="14 15">
    <name type="scientific">Alloalcanivorax balearicus MACL04</name>
    <dbReference type="NCBI Taxonomy" id="1177182"/>
    <lineage>
        <taxon>Bacteria</taxon>
        <taxon>Pseudomonadati</taxon>
        <taxon>Pseudomonadota</taxon>
        <taxon>Gammaproteobacteria</taxon>
        <taxon>Oceanospirillales</taxon>
        <taxon>Alcanivoracaceae</taxon>
        <taxon>Alloalcanivorax</taxon>
    </lineage>
</organism>
<evidence type="ECO:0000313" key="15">
    <source>
        <dbReference type="Proteomes" id="UP001064106"/>
    </source>
</evidence>
<keyword evidence="7" id="KW-0418">Kinase</keyword>
<dbReference type="GO" id="GO:0005524">
    <property type="term" value="F:ATP binding"/>
    <property type="evidence" value="ECO:0007669"/>
    <property type="project" value="UniProtKB-KW"/>
</dbReference>
<evidence type="ECO:0000256" key="4">
    <source>
        <dbReference type="ARBA" id="ARBA00022553"/>
    </source>
</evidence>
<evidence type="ECO:0000259" key="13">
    <source>
        <dbReference type="PROSITE" id="PS50885"/>
    </source>
</evidence>
<evidence type="ECO:0000256" key="7">
    <source>
        <dbReference type="ARBA" id="ARBA00022777"/>
    </source>
</evidence>
<dbReference type="SUPFAM" id="SSF55874">
    <property type="entry name" value="ATPase domain of HSP90 chaperone/DNA topoisomerase II/histidine kinase"/>
    <property type="match status" value="1"/>
</dbReference>
<keyword evidence="6 11" id="KW-0812">Transmembrane</keyword>
<name>A0ABT2R1B4_9GAMM</name>
<evidence type="ECO:0000259" key="12">
    <source>
        <dbReference type="PROSITE" id="PS50109"/>
    </source>
</evidence>
<comment type="caution">
    <text evidence="14">The sequence shown here is derived from an EMBL/GenBank/DDBJ whole genome shotgun (WGS) entry which is preliminary data.</text>
</comment>
<dbReference type="Pfam" id="PF00672">
    <property type="entry name" value="HAMP"/>
    <property type="match status" value="1"/>
</dbReference>
<feature type="transmembrane region" description="Helical" evidence="11">
    <location>
        <begin position="12"/>
        <end position="31"/>
    </location>
</feature>
<comment type="subcellular location">
    <subcellularLocation>
        <location evidence="2">Membrane</location>
    </subcellularLocation>
</comment>
<keyword evidence="14" id="KW-0547">Nucleotide-binding</keyword>
<dbReference type="InterPro" id="IPR036097">
    <property type="entry name" value="HisK_dim/P_sf"/>
</dbReference>
<accession>A0ABT2R1B4</accession>
<evidence type="ECO:0000256" key="3">
    <source>
        <dbReference type="ARBA" id="ARBA00012438"/>
    </source>
</evidence>
<keyword evidence="14" id="KW-0067">ATP-binding</keyword>
<keyword evidence="15" id="KW-1185">Reference proteome</keyword>
<evidence type="ECO:0000256" key="1">
    <source>
        <dbReference type="ARBA" id="ARBA00000085"/>
    </source>
</evidence>
<dbReference type="EC" id="2.7.13.3" evidence="3"/>
<evidence type="ECO:0000256" key="8">
    <source>
        <dbReference type="ARBA" id="ARBA00022989"/>
    </source>
</evidence>
<feature type="transmembrane region" description="Helical" evidence="11">
    <location>
        <begin position="156"/>
        <end position="175"/>
    </location>
</feature>
<dbReference type="InterPro" id="IPR003660">
    <property type="entry name" value="HAMP_dom"/>
</dbReference>
<dbReference type="RefSeq" id="WP_262461197.1">
    <property type="nucleotide sequence ID" value="NZ_ARXS01000017.1"/>
</dbReference>
<evidence type="ECO:0000256" key="5">
    <source>
        <dbReference type="ARBA" id="ARBA00022679"/>
    </source>
</evidence>
<keyword evidence="5" id="KW-0808">Transferase</keyword>
<evidence type="ECO:0000256" key="9">
    <source>
        <dbReference type="ARBA" id="ARBA00023012"/>
    </source>
</evidence>
<gene>
    <name evidence="14" type="ORF">MA04_02875</name>
</gene>
<evidence type="ECO:0000256" key="11">
    <source>
        <dbReference type="SAM" id="Phobius"/>
    </source>
</evidence>
<keyword evidence="8 11" id="KW-1133">Transmembrane helix</keyword>
<evidence type="ECO:0000256" key="2">
    <source>
        <dbReference type="ARBA" id="ARBA00004370"/>
    </source>
</evidence>